<evidence type="ECO:0000313" key="20">
    <source>
        <dbReference type="EMBL" id="CAA7058284.1"/>
    </source>
</evidence>
<comment type="catalytic activity">
    <reaction evidence="16">
        <text>L-seryl-[protein] + ATP = O-phospho-L-seryl-[protein] + ADP + H(+)</text>
        <dbReference type="Rhea" id="RHEA:17989"/>
        <dbReference type="Rhea" id="RHEA-COMP:9863"/>
        <dbReference type="Rhea" id="RHEA-COMP:11604"/>
        <dbReference type="ChEBI" id="CHEBI:15378"/>
        <dbReference type="ChEBI" id="CHEBI:29999"/>
        <dbReference type="ChEBI" id="CHEBI:30616"/>
        <dbReference type="ChEBI" id="CHEBI:83421"/>
        <dbReference type="ChEBI" id="CHEBI:456216"/>
        <dbReference type="EC" id="2.7.11.1"/>
    </reaction>
</comment>
<dbReference type="OrthoDB" id="1111679at2759"/>
<dbReference type="InterPro" id="IPR058192">
    <property type="entry name" value="WHD_ROQ1-like"/>
</dbReference>
<evidence type="ECO:0000256" key="15">
    <source>
        <dbReference type="ARBA" id="ARBA00047899"/>
    </source>
</evidence>
<dbReference type="PANTHER" id="PTHR11017:SF518">
    <property type="entry name" value="DISEASE RESISTANCE PROTEIN (TIR-NBS-LRR CLASS)-RELATED"/>
    <property type="match status" value="1"/>
</dbReference>
<feature type="region of interest" description="Disordered" evidence="17">
    <location>
        <begin position="1532"/>
        <end position="1571"/>
    </location>
</feature>
<dbReference type="InterPro" id="IPR044974">
    <property type="entry name" value="Disease_R_plants"/>
</dbReference>
<dbReference type="GO" id="GO:0043531">
    <property type="term" value="F:ADP binding"/>
    <property type="evidence" value="ECO:0007669"/>
    <property type="project" value="InterPro"/>
</dbReference>
<evidence type="ECO:0000256" key="4">
    <source>
        <dbReference type="ARBA" id="ARBA00022527"/>
    </source>
</evidence>
<dbReference type="SUPFAM" id="SSF52058">
    <property type="entry name" value="L domain-like"/>
    <property type="match status" value="1"/>
</dbReference>
<dbReference type="SUPFAM" id="SSF56112">
    <property type="entry name" value="Protein kinase-like (PK-like)"/>
    <property type="match status" value="1"/>
</dbReference>
<dbReference type="PROSITE" id="PS50104">
    <property type="entry name" value="TIR"/>
    <property type="match status" value="1"/>
</dbReference>
<organism evidence="20 21">
    <name type="scientific">Microthlaspi erraticum</name>
    <dbReference type="NCBI Taxonomy" id="1685480"/>
    <lineage>
        <taxon>Eukaryota</taxon>
        <taxon>Viridiplantae</taxon>
        <taxon>Streptophyta</taxon>
        <taxon>Embryophyta</taxon>
        <taxon>Tracheophyta</taxon>
        <taxon>Spermatophyta</taxon>
        <taxon>Magnoliopsida</taxon>
        <taxon>eudicotyledons</taxon>
        <taxon>Gunneridae</taxon>
        <taxon>Pentapetalae</taxon>
        <taxon>rosids</taxon>
        <taxon>malvids</taxon>
        <taxon>Brassicales</taxon>
        <taxon>Brassicaceae</taxon>
        <taxon>Coluteocarpeae</taxon>
        <taxon>Microthlaspi</taxon>
    </lineage>
</organism>
<evidence type="ECO:0000256" key="9">
    <source>
        <dbReference type="ARBA" id="ARBA00022741"/>
    </source>
</evidence>
<dbReference type="InterPro" id="IPR001245">
    <property type="entry name" value="Ser-Thr/Tyr_kinase_cat_dom"/>
</dbReference>
<dbReference type="PROSITE" id="PS50011">
    <property type="entry name" value="PROTEIN_KINASE_DOM"/>
    <property type="match status" value="1"/>
</dbReference>
<keyword evidence="7" id="KW-0812">Transmembrane</keyword>
<dbReference type="PANTHER" id="PTHR11017">
    <property type="entry name" value="LEUCINE-RICH REPEAT-CONTAINING PROTEIN"/>
    <property type="match status" value="1"/>
</dbReference>
<dbReference type="InterPro" id="IPR011713">
    <property type="entry name" value="Leu-rich_rpt_3"/>
</dbReference>
<dbReference type="Pfam" id="PF01582">
    <property type="entry name" value="TIR"/>
    <property type="match status" value="1"/>
</dbReference>
<dbReference type="GO" id="GO:0004674">
    <property type="term" value="F:protein serine/threonine kinase activity"/>
    <property type="evidence" value="ECO:0007669"/>
    <property type="project" value="UniProtKB-KW"/>
</dbReference>
<evidence type="ECO:0000256" key="8">
    <source>
        <dbReference type="ARBA" id="ARBA00022737"/>
    </source>
</evidence>
<dbReference type="Gene3D" id="3.40.50.10140">
    <property type="entry name" value="Toll/interleukin-1 receptor homology (TIR) domain"/>
    <property type="match status" value="1"/>
</dbReference>
<dbReference type="InterPro" id="IPR011009">
    <property type="entry name" value="Kinase-like_dom_sf"/>
</dbReference>
<dbReference type="Pfam" id="PF07725">
    <property type="entry name" value="LRR_3"/>
    <property type="match status" value="1"/>
</dbReference>
<evidence type="ECO:0000256" key="5">
    <source>
        <dbReference type="ARBA" id="ARBA00022614"/>
    </source>
</evidence>
<dbReference type="SUPFAM" id="SSF46785">
    <property type="entry name" value="Winged helix' DNA-binding domain"/>
    <property type="match status" value="1"/>
</dbReference>
<evidence type="ECO:0000256" key="17">
    <source>
        <dbReference type="SAM" id="MobiDB-lite"/>
    </source>
</evidence>
<dbReference type="GO" id="GO:0016020">
    <property type="term" value="C:membrane"/>
    <property type="evidence" value="ECO:0007669"/>
    <property type="project" value="UniProtKB-SubCell"/>
</dbReference>
<evidence type="ECO:0000256" key="10">
    <source>
        <dbReference type="ARBA" id="ARBA00022777"/>
    </source>
</evidence>
<dbReference type="InterPro" id="IPR027417">
    <property type="entry name" value="P-loop_NTPase"/>
</dbReference>
<dbReference type="InterPro" id="IPR042197">
    <property type="entry name" value="Apaf_helical"/>
</dbReference>
<dbReference type="Gene3D" id="1.10.8.430">
    <property type="entry name" value="Helical domain of apoptotic protease-activating factors"/>
    <property type="match status" value="1"/>
</dbReference>
<dbReference type="InterPro" id="IPR032675">
    <property type="entry name" value="LRR_dom_sf"/>
</dbReference>
<keyword evidence="13" id="KW-1133">Transmembrane helix</keyword>
<comment type="similarity">
    <text evidence="2">Belongs to the protein kinase superfamily. TKL Ser/Thr protein kinase family. ROCO subfamily.</text>
</comment>
<dbReference type="GO" id="GO:0007165">
    <property type="term" value="P:signal transduction"/>
    <property type="evidence" value="ECO:0007669"/>
    <property type="project" value="InterPro"/>
</dbReference>
<dbReference type="GO" id="GO:0005524">
    <property type="term" value="F:ATP binding"/>
    <property type="evidence" value="ECO:0007669"/>
    <property type="project" value="UniProtKB-KW"/>
</dbReference>
<dbReference type="EMBL" id="CACVBM020001718">
    <property type="protein sequence ID" value="CAA7058284.1"/>
    <property type="molecule type" value="Genomic_DNA"/>
</dbReference>
<keyword evidence="4" id="KW-0723">Serine/threonine-protein kinase</keyword>
<dbReference type="SMART" id="SM00255">
    <property type="entry name" value="TIR"/>
    <property type="match status" value="1"/>
</dbReference>
<dbReference type="InterPro" id="IPR035897">
    <property type="entry name" value="Toll_tir_struct_dom_sf"/>
</dbReference>
<comment type="catalytic activity">
    <reaction evidence="15">
        <text>L-threonyl-[protein] + ATP = O-phospho-L-threonyl-[protein] + ADP + H(+)</text>
        <dbReference type="Rhea" id="RHEA:46608"/>
        <dbReference type="Rhea" id="RHEA-COMP:11060"/>
        <dbReference type="Rhea" id="RHEA-COMP:11605"/>
        <dbReference type="ChEBI" id="CHEBI:15378"/>
        <dbReference type="ChEBI" id="CHEBI:30013"/>
        <dbReference type="ChEBI" id="CHEBI:30616"/>
        <dbReference type="ChEBI" id="CHEBI:61977"/>
        <dbReference type="ChEBI" id="CHEBI:456216"/>
        <dbReference type="EC" id="2.7.11.1"/>
    </reaction>
</comment>
<keyword evidence="9" id="KW-0547">Nucleotide-binding</keyword>
<evidence type="ECO:0000256" key="3">
    <source>
        <dbReference type="ARBA" id="ARBA00012513"/>
    </source>
</evidence>
<gene>
    <name evidence="20" type="ORF">MERR_LOCUS45520</name>
</gene>
<keyword evidence="8" id="KW-0677">Repeat</keyword>
<dbReference type="SMART" id="SM00220">
    <property type="entry name" value="S_TKc"/>
    <property type="match status" value="1"/>
</dbReference>
<dbReference type="Pfam" id="PF23282">
    <property type="entry name" value="WHD_ROQ1"/>
    <property type="match status" value="2"/>
</dbReference>
<dbReference type="Gene3D" id="3.80.10.10">
    <property type="entry name" value="Ribonuclease Inhibitor"/>
    <property type="match status" value="2"/>
</dbReference>
<evidence type="ECO:0000313" key="21">
    <source>
        <dbReference type="Proteomes" id="UP000467841"/>
    </source>
</evidence>
<dbReference type="Pfam" id="PF07714">
    <property type="entry name" value="PK_Tyr_Ser-Thr"/>
    <property type="match status" value="1"/>
</dbReference>
<evidence type="ECO:0000259" key="19">
    <source>
        <dbReference type="PROSITE" id="PS50104"/>
    </source>
</evidence>
<proteinExistence type="inferred from homology"/>
<dbReference type="SUPFAM" id="SSF52200">
    <property type="entry name" value="Toll/Interleukin receptor TIR domain"/>
    <property type="match status" value="1"/>
</dbReference>
<keyword evidence="5" id="KW-0433">Leucine-rich repeat</keyword>
<keyword evidence="6" id="KW-0808">Transferase</keyword>
<evidence type="ECO:0000256" key="6">
    <source>
        <dbReference type="ARBA" id="ARBA00022679"/>
    </source>
</evidence>
<comment type="subcellular location">
    <subcellularLocation>
        <location evidence="1">Membrane</location>
    </subcellularLocation>
</comment>
<comment type="caution">
    <text evidence="20">The sequence shown here is derived from an EMBL/GenBank/DDBJ whole genome shotgun (WGS) entry which is preliminary data.</text>
</comment>
<evidence type="ECO:0000256" key="7">
    <source>
        <dbReference type="ARBA" id="ARBA00022692"/>
    </source>
</evidence>
<keyword evidence="21" id="KW-1185">Reference proteome</keyword>
<dbReference type="PROSITE" id="PS00108">
    <property type="entry name" value="PROTEIN_KINASE_ST"/>
    <property type="match status" value="1"/>
</dbReference>
<dbReference type="EC" id="2.7.11.1" evidence="3"/>
<name>A0A6D2KY80_9BRAS</name>
<protein>
    <recommendedName>
        <fullName evidence="3">non-specific serine/threonine protein kinase</fullName>
        <ecNumber evidence="3">2.7.11.1</ecNumber>
    </recommendedName>
</protein>
<dbReference type="Gene3D" id="1.10.510.10">
    <property type="entry name" value="Transferase(Phosphotransferase) domain 1"/>
    <property type="match status" value="1"/>
</dbReference>
<dbReference type="PRINTS" id="PR00364">
    <property type="entry name" value="DISEASERSIST"/>
</dbReference>
<dbReference type="InterPro" id="IPR002182">
    <property type="entry name" value="NB-ARC"/>
</dbReference>
<dbReference type="Proteomes" id="UP000467841">
    <property type="component" value="Unassembled WGS sequence"/>
</dbReference>
<dbReference type="CDD" id="cd13999">
    <property type="entry name" value="STKc_MAP3K-like"/>
    <property type="match status" value="1"/>
</dbReference>
<accession>A0A6D2KY80</accession>
<keyword evidence="10" id="KW-0418">Kinase</keyword>
<evidence type="ECO:0000256" key="16">
    <source>
        <dbReference type="ARBA" id="ARBA00048679"/>
    </source>
</evidence>
<dbReference type="FunFam" id="3.30.200.20:FF:000329">
    <property type="entry name" value="PAS domain-containing protein tyrosine kinase"/>
    <property type="match status" value="1"/>
</dbReference>
<sequence>MGDDNKAATHTVYINCEDTLRYSFASHLSMAFRRKGLSSFVNSKGTQDVIEKANTFVLVLSINFLSSASCLNKLVRVLKWRMKNGLLVVPVFYGVSPSDVVAPEHESADRRREWSNALQELIELPGYHSREERNDCQLVEEIVEDVYEKLFPTEQTGVSSRLLDIEHLLCKQPRGIRRIGIWGMPGIGKTTLARAFFYQVSGGYEASCFIKHFDQAFREKGLHRLLAEHFGEILNNRTRASLPRDRLNKKRTLVILDDVHNPLIAESFLGGFHWFGPGSLIIITSRDKQVFRLCQINHVYEVRSLNVNEALQLFSKCAFEKDTRARDSMELAKKVADYANGNPLFLSLYGRELKGKSLLEMENAFLELKQRTPNKIHELLRTTYETLNDSEKCIFLDIACFFKGGNVNYVMQLLEGCGFFPHDGIDVLVEKCLVTISENTVKMHNLVRAFGQEIINGETAQIERRRRLWEPRNIKLLLEDDELEGNGDPEATYTRPLGTEDMEGIFFDKSNLIFDVKPGAFENMFNLRFLKIYSSSYEYHYGIRLPKGLEYLPYELRLLHWENYPLQSLPQDFDSSHLVELNMPYSQLQKLWEGTKNLERLKMVRLCHSQQLTEIDDICKAQNIELIDLQGCRKLQSFPATGQLKHLRVVNLSGCREINSFPEVSPNIEELHLQGTSIRELPISIVTLSPQDKLNLELSNLLTEFSGVSDALNLEQLTSLVKGVSSNKHLGKLIFLNMKYCSHLRNLPDMVDLESLKVLHLSGCSNLESIQGFPRNLKELYLAGTAIKELPQLPQSLEVLNAHSCVLLKSIPSGFKQLPSYYTFSDCSTLSSQAVSEFVVNVLSNVGSMVREYQQKQEINRSLAFSFMGPSHANNRCTLQPGSSVMIRLGPSWRSMLMGFAMLVEVAFSEEAIDFGLRCVCRWKDKEGVSHRLENTFRCWTRVEDVPKVQKDHLFVFCDLSLHPSCGERKDPDILADLVVFEFFPVNEKMQLLDGSCKVTKCGVYVITATNEDTSLNMTQRVSSSDHTNEPEEDLIDIYDGLDKKDKKLFDYILCLFKNEETNVVAWRIASTGLEISSGFEALADKSLIHISPYGIIVPPHLLQKLGRGIFRMSAWPSRLLPDSSCGSSSSNVVMSKVDMDSHCLDKEILWEDLTIGEQIGLGSCGTVYRGLWCGSDVAVKVFSKQEYSEEVITSFREEASFMKKLRHPNVLLFMGAVASPQRLCIVTEFLPRGSLFRLLQRKTSKLDWPLRIQMASDIARGMNYLHHCSPPIIHRDLKSSNLLVDRNWTVKVADFGLSRIKHEMYLTTKNGRGTPQWMAPEVLRNEAADEKSDVYSFGVIVWELLTEKIPWENLNAMQVIGAVGFMNQRLEHPKNVNPLWISIMESCWHSEPQRRPSFQQLMEILRELQRKYTIASIEQNQKPFLSTSPSVSHRFKSFNLYNNFISQEPITVAEESPPPEEKPEVETSPSLDEFCNNLNLNHVARSKSDTKPAYIIIPRTRTPFKPFSDSMPKEIRLETQNLVDTKTTLKRQTDQQVWNPKSETKPKISDKPTMVSTQQQQQQQRSYYEQ</sequence>
<dbReference type="InterPro" id="IPR000719">
    <property type="entry name" value="Prot_kinase_dom"/>
</dbReference>
<evidence type="ECO:0000259" key="18">
    <source>
        <dbReference type="PROSITE" id="PS50011"/>
    </source>
</evidence>
<evidence type="ECO:0000256" key="13">
    <source>
        <dbReference type="ARBA" id="ARBA00022989"/>
    </source>
</evidence>
<dbReference type="Gene3D" id="3.30.200.20">
    <property type="entry name" value="Phosphorylase Kinase, domain 1"/>
    <property type="match status" value="1"/>
</dbReference>
<evidence type="ECO:0000256" key="11">
    <source>
        <dbReference type="ARBA" id="ARBA00022821"/>
    </source>
</evidence>
<dbReference type="SUPFAM" id="SSF52540">
    <property type="entry name" value="P-loop containing nucleoside triphosphate hydrolases"/>
    <property type="match status" value="1"/>
</dbReference>
<dbReference type="InterPro" id="IPR008271">
    <property type="entry name" value="Ser/Thr_kinase_AS"/>
</dbReference>
<dbReference type="PRINTS" id="PR00109">
    <property type="entry name" value="TYRKINASE"/>
</dbReference>
<evidence type="ECO:0000256" key="2">
    <source>
        <dbReference type="ARBA" id="ARBA00008171"/>
    </source>
</evidence>
<dbReference type="GO" id="GO:0006952">
    <property type="term" value="P:defense response"/>
    <property type="evidence" value="ECO:0007669"/>
    <property type="project" value="UniProtKB-KW"/>
</dbReference>
<feature type="domain" description="Protein kinase" evidence="18">
    <location>
        <begin position="1154"/>
        <end position="1426"/>
    </location>
</feature>
<keyword evidence="12" id="KW-0067">ATP-binding</keyword>
<evidence type="ECO:0000256" key="1">
    <source>
        <dbReference type="ARBA" id="ARBA00004370"/>
    </source>
</evidence>
<keyword evidence="14" id="KW-0472">Membrane</keyword>
<dbReference type="InterPro" id="IPR036390">
    <property type="entry name" value="WH_DNA-bd_sf"/>
</dbReference>
<evidence type="ECO:0000256" key="12">
    <source>
        <dbReference type="ARBA" id="ARBA00022840"/>
    </source>
</evidence>
<dbReference type="InterPro" id="IPR000157">
    <property type="entry name" value="TIR_dom"/>
</dbReference>
<dbReference type="Pfam" id="PF00931">
    <property type="entry name" value="NB-ARC"/>
    <property type="match status" value="1"/>
</dbReference>
<keyword evidence="11" id="KW-0611">Plant defense</keyword>
<dbReference type="Gene3D" id="3.40.50.300">
    <property type="entry name" value="P-loop containing nucleotide triphosphate hydrolases"/>
    <property type="match status" value="1"/>
</dbReference>
<evidence type="ECO:0000256" key="14">
    <source>
        <dbReference type="ARBA" id="ARBA00023136"/>
    </source>
</evidence>
<reference evidence="20" key="1">
    <citation type="submission" date="2020-01" db="EMBL/GenBank/DDBJ databases">
        <authorList>
            <person name="Mishra B."/>
        </authorList>
    </citation>
    <scope>NUCLEOTIDE SEQUENCE [LARGE SCALE GENOMIC DNA]</scope>
</reference>
<dbReference type="FunFam" id="1.10.510.10:FF:000476">
    <property type="entry name" value="PAS domain-containing protein tyrosine kinase family protein"/>
    <property type="match status" value="1"/>
</dbReference>
<feature type="domain" description="TIR" evidence="19">
    <location>
        <begin position="8"/>
        <end position="150"/>
    </location>
</feature>